<sequence>MSDVKIAANEDKPYNGALLVISAVTVITAIVTFVGVDALAGWAQEVEFAEKVESRPFYDLDQLRTQQNERLSSYGWVDQEAGTVHVPIDAAKQMVLDEQR</sequence>
<dbReference type="EMBL" id="CP036290">
    <property type="protein sequence ID" value="QDU84062.1"/>
    <property type="molecule type" value="Genomic_DNA"/>
</dbReference>
<dbReference type="OrthoDB" id="290157at2"/>
<evidence type="ECO:0000313" key="2">
    <source>
        <dbReference type="EMBL" id="QDU84062.1"/>
    </source>
</evidence>
<reference evidence="2 3" key="1">
    <citation type="submission" date="2019-02" db="EMBL/GenBank/DDBJ databases">
        <title>Deep-cultivation of Planctomycetes and their phenomic and genomic characterization uncovers novel biology.</title>
        <authorList>
            <person name="Wiegand S."/>
            <person name="Jogler M."/>
            <person name="Boedeker C."/>
            <person name="Pinto D."/>
            <person name="Vollmers J."/>
            <person name="Rivas-Marin E."/>
            <person name="Kohn T."/>
            <person name="Peeters S.H."/>
            <person name="Heuer A."/>
            <person name="Rast P."/>
            <person name="Oberbeckmann S."/>
            <person name="Bunk B."/>
            <person name="Jeske O."/>
            <person name="Meyerdierks A."/>
            <person name="Storesund J.E."/>
            <person name="Kallscheuer N."/>
            <person name="Luecker S."/>
            <person name="Lage O.M."/>
            <person name="Pohl T."/>
            <person name="Merkel B.J."/>
            <person name="Hornburger P."/>
            <person name="Mueller R.-W."/>
            <person name="Bruemmer F."/>
            <person name="Labrenz M."/>
            <person name="Spormann A.M."/>
            <person name="Op den Camp H."/>
            <person name="Overmann J."/>
            <person name="Amann R."/>
            <person name="Jetten M.S.M."/>
            <person name="Mascher T."/>
            <person name="Medema M.H."/>
            <person name="Devos D.P."/>
            <person name="Kaster A.-K."/>
            <person name="Ovreas L."/>
            <person name="Rohde M."/>
            <person name="Galperin M.Y."/>
            <person name="Jogler C."/>
        </authorList>
    </citation>
    <scope>NUCLEOTIDE SEQUENCE [LARGE SCALE GENOMIC DNA]</scope>
    <source>
        <strain evidence="2 3">Pla163</strain>
    </source>
</reference>
<name>A0A518CXV6_9BACT</name>
<evidence type="ECO:0000256" key="1">
    <source>
        <dbReference type="SAM" id="Phobius"/>
    </source>
</evidence>
<keyword evidence="3" id="KW-1185">Reference proteome</keyword>
<evidence type="ECO:0000313" key="3">
    <source>
        <dbReference type="Proteomes" id="UP000319342"/>
    </source>
</evidence>
<dbReference type="AlphaFoldDB" id="A0A518CXV6"/>
<gene>
    <name evidence="2" type="ORF">Pla163_11640</name>
</gene>
<organism evidence="2 3">
    <name type="scientific">Rohdeia mirabilis</name>
    <dbReference type="NCBI Taxonomy" id="2528008"/>
    <lineage>
        <taxon>Bacteria</taxon>
        <taxon>Pseudomonadati</taxon>
        <taxon>Planctomycetota</taxon>
        <taxon>Planctomycetia</taxon>
        <taxon>Planctomycetia incertae sedis</taxon>
        <taxon>Rohdeia</taxon>
    </lineage>
</organism>
<keyword evidence="1" id="KW-0812">Transmembrane</keyword>
<dbReference type="RefSeq" id="WP_145184889.1">
    <property type="nucleotide sequence ID" value="NZ_CP036290.1"/>
</dbReference>
<keyword evidence="1" id="KW-1133">Transmembrane helix</keyword>
<accession>A0A518CXV6</accession>
<feature type="transmembrane region" description="Helical" evidence="1">
    <location>
        <begin position="16"/>
        <end position="36"/>
    </location>
</feature>
<keyword evidence="1" id="KW-0472">Membrane</keyword>
<protein>
    <submittedName>
        <fullName evidence="2">Uncharacterized protein</fullName>
    </submittedName>
</protein>
<dbReference type="Proteomes" id="UP000319342">
    <property type="component" value="Chromosome"/>
</dbReference>
<proteinExistence type="predicted"/>